<reference evidence="2" key="2">
    <citation type="journal article" date="2021" name="PeerJ">
        <title>Extensive microbial diversity within the chicken gut microbiome revealed by metagenomics and culture.</title>
        <authorList>
            <person name="Gilroy R."/>
            <person name="Ravi A."/>
            <person name="Getino M."/>
            <person name="Pursley I."/>
            <person name="Horton D.L."/>
            <person name="Alikhan N.F."/>
            <person name="Baker D."/>
            <person name="Gharbi K."/>
            <person name="Hall N."/>
            <person name="Watson M."/>
            <person name="Adriaenssens E.M."/>
            <person name="Foster-Nyarko E."/>
            <person name="Jarju S."/>
            <person name="Secka A."/>
            <person name="Antonio M."/>
            <person name="Oren A."/>
            <person name="Chaudhuri R.R."/>
            <person name="La Ragione R."/>
            <person name="Hildebrand F."/>
            <person name="Pallen M.J."/>
        </authorList>
    </citation>
    <scope>NUCLEOTIDE SEQUENCE</scope>
    <source>
        <strain evidence="2">18911</strain>
    </source>
</reference>
<reference evidence="2" key="1">
    <citation type="submission" date="2020-10" db="EMBL/GenBank/DDBJ databases">
        <authorList>
            <person name="Gilroy R."/>
        </authorList>
    </citation>
    <scope>NUCLEOTIDE SEQUENCE</scope>
    <source>
        <strain evidence="2">18911</strain>
    </source>
</reference>
<accession>A0A9D1MIC7</accession>
<comment type="caution">
    <text evidence="2">The sequence shown here is derived from an EMBL/GenBank/DDBJ whole genome shotgun (WGS) entry which is preliminary data.</text>
</comment>
<evidence type="ECO:0000313" key="2">
    <source>
        <dbReference type="EMBL" id="HIU60569.1"/>
    </source>
</evidence>
<evidence type="ECO:0000313" key="3">
    <source>
        <dbReference type="Proteomes" id="UP000824094"/>
    </source>
</evidence>
<gene>
    <name evidence="2" type="ORF">IAB05_04195</name>
</gene>
<organism evidence="2 3">
    <name type="scientific">Candidatus Stercoripulliclostridium merdigallinarum</name>
    <dbReference type="NCBI Taxonomy" id="2840951"/>
    <lineage>
        <taxon>Bacteria</taxon>
        <taxon>Bacillati</taxon>
        <taxon>Bacillota</taxon>
        <taxon>Clostridia</taxon>
        <taxon>Eubacteriales</taxon>
        <taxon>Candidatus Stercoripulliclostridium</taxon>
    </lineage>
</organism>
<keyword evidence="1" id="KW-0812">Transmembrane</keyword>
<sequence>MDIKLSPGENIIRQWEYAKMGRSFGATHYYLTLTDKRLISSDRSSKGSNVESYSLNAVRGVSVEKKKSTSFFLLCILSLMVAYLIYNILMIWRAVNQMSMMDELDIAGADMLGPGTIYVSLILLFFALLLLTTMVKFAFAQRISLIINGTFREKSLISMIGGKAGKYHRAKIIVDKRVAKEIAVEVSELILTRKLNDASAESEKSGDEPHPAV</sequence>
<keyword evidence="1" id="KW-0472">Membrane</keyword>
<feature type="transmembrane region" description="Helical" evidence="1">
    <location>
        <begin position="115"/>
        <end position="139"/>
    </location>
</feature>
<dbReference type="AlphaFoldDB" id="A0A9D1MIC7"/>
<keyword evidence="1" id="KW-1133">Transmembrane helix</keyword>
<dbReference type="Proteomes" id="UP000824094">
    <property type="component" value="Unassembled WGS sequence"/>
</dbReference>
<evidence type="ECO:0000256" key="1">
    <source>
        <dbReference type="SAM" id="Phobius"/>
    </source>
</evidence>
<proteinExistence type="predicted"/>
<protein>
    <submittedName>
        <fullName evidence="2">Uncharacterized protein</fullName>
    </submittedName>
</protein>
<name>A0A9D1MIC7_9FIRM</name>
<feature type="transmembrane region" description="Helical" evidence="1">
    <location>
        <begin position="71"/>
        <end position="95"/>
    </location>
</feature>
<dbReference type="EMBL" id="DVNF01000126">
    <property type="protein sequence ID" value="HIU60569.1"/>
    <property type="molecule type" value="Genomic_DNA"/>
</dbReference>